<comment type="caution">
    <text evidence="1">The sequence shown here is derived from an EMBL/GenBank/DDBJ whole genome shotgun (WGS) entry which is preliminary data.</text>
</comment>
<evidence type="ECO:0000313" key="2">
    <source>
        <dbReference type="Proteomes" id="UP001590950"/>
    </source>
</evidence>
<gene>
    <name evidence="1" type="ORF">N7G274_010484</name>
</gene>
<dbReference type="EMBL" id="JBEFKJ010000051">
    <property type="protein sequence ID" value="KAL2036760.1"/>
    <property type="molecule type" value="Genomic_DNA"/>
</dbReference>
<name>A0ABR3ZUH7_9LECA</name>
<reference evidence="1 2" key="1">
    <citation type="submission" date="2024-09" db="EMBL/GenBank/DDBJ databases">
        <title>Rethinking Asexuality: The Enigmatic Case of Functional Sexual Genes in Lepraria (Stereocaulaceae).</title>
        <authorList>
            <person name="Doellman M."/>
            <person name="Sun Y."/>
            <person name="Barcenas-Pena A."/>
            <person name="Lumbsch H.T."/>
            <person name="Grewe F."/>
        </authorList>
    </citation>
    <scope>NUCLEOTIDE SEQUENCE [LARGE SCALE GENOMIC DNA]</scope>
    <source>
        <strain evidence="1 2">Mercado 3170</strain>
    </source>
</reference>
<dbReference type="Proteomes" id="UP001590950">
    <property type="component" value="Unassembled WGS sequence"/>
</dbReference>
<sequence length="198" mass="22618">MATSSLVDLQHSPVTFLSLPRELRDLVYRDHVISSQPICFNRRSGPIVNDIDNSLLRMWDSSDQVAREACEIFYSHNTFVIFDGDLSSFFGSNIRSWTIHYPYDVSRRMHAPNWNLNTALAKVEIFQELTAFTDYQELGNGLCFLLTCPRVQSVVIDTRRGFWRKLDEKSKMAIDDLSRRLDGGLKVHMEGSGYGGAC</sequence>
<keyword evidence="2" id="KW-1185">Reference proteome</keyword>
<organism evidence="1 2">
    <name type="scientific">Stereocaulon virgatum</name>
    <dbReference type="NCBI Taxonomy" id="373712"/>
    <lineage>
        <taxon>Eukaryota</taxon>
        <taxon>Fungi</taxon>
        <taxon>Dikarya</taxon>
        <taxon>Ascomycota</taxon>
        <taxon>Pezizomycotina</taxon>
        <taxon>Lecanoromycetes</taxon>
        <taxon>OSLEUM clade</taxon>
        <taxon>Lecanoromycetidae</taxon>
        <taxon>Lecanorales</taxon>
        <taxon>Lecanorineae</taxon>
        <taxon>Stereocaulaceae</taxon>
        <taxon>Stereocaulon</taxon>
    </lineage>
</organism>
<evidence type="ECO:0000313" key="1">
    <source>
        <dbReference type="EMBL" id="KAL2036760.1"/>
    </source>
</evidence>
<proteinExistence type="predicted"/>
<accession>A0ABR3ZUH7</accession>
<protein>
    <submittedName>
        <fullName evidence="1">Uncharacterized protein</fullName>
    </submittedName>
</protein>